<name>A0A803LRD4_CHEQI</name>
<dbReference type="InterPro" id="IPR036047">
    <property type="entry name" value="F-box-like_dom_sf"/>
</dbReference>
<dbReference type="CDD" id="cd22157">
    <property type="entry name" value="F-box_AtFBW1-like"/>
    <property type="match status" value="1"/>
</dbReference>
<dbReference type="SUPFAM" id="SSF81383">
    <property type="entry name" value="F-box domain"/>
    <property type="match status" value="1"/>
</dbReference>
<dbReference type="PROSITE" id="PS50181">
    <property type="entry name" value="FBOX"/>
    <property type="match status" value="1"/>
</dbReference>
<dbReference type="InterPro" id="IPR001810">
    <property type="entry name" value="F-box_dom"/>
</dbReference>
<organism evidence="2 3">
    <name type="scientific">Chenopodium quinoa</name>
    <name type="common">Quinoa</name>
    <dbReference type="NCBI Taxonomy" id="63459"/>
    <lineage>
        <taxon>Eukaryota</taxon>
        <taxon>Viridiplantae</taxon>
        <taxon>Streptophyta</taxon>
        <taxon>Embryophyta</taxon>
        <taxon>Tracheophyta</taxon>
        <taxon>Spermatophyta</taxon>
        <taxon>Magnoliopsida</taxon>
        <taxon>eudicotyledons</taxon>
        <taxon>Gunneridae</taxon>
        <taxon>Pentapetalae</taxon>
        <taxon>Caryophyllales</taxon>
        <taxon>Chenopodiaceae</taxon>
        <taxon>Chenopodioideae</taxon>
        <taxon>Atripliceae</taxon>
        <taxon>Chenopodium</taxon>
    </lineage>
</organism>
<accession>A0A803LRD4</accession>
<protein>
    <recommendedName>
        <fullName evidence="1">F-box domain-containing protein</fullName>
    </recommendedName>
</protein>
<dbReference type="SMART" id="SM00256">
    <property type="entry name" value="FBOX"/>
    <property type="match status" value="1"/>
</dbReference>
<dbReference type="Gene3D" id="1.20.1280.50">
    <property type="match status" value="1"/>
</dbReference>
<dbReference type="EnsemblPlants" id="AUR62017513-RA">
    <property type="protein sequence ID" value="AUR62017513-RA:cds"/>
    <property type="gene ID" value="AUR62017513"/>
</dbReference>
<sequence>MTAMALTLQRCTYSFLRKKDGNCPFNQRNEIEHERTIVGATDDRGGLPKDLLIEILSRLPVTDLSRYKCVCKSWYSLISCSDFISKYLKNYYHKDHSWHGCLLAVYPNPVCMAALDTFQLSIDETPKVFASETIDLRPMGTSDICGPCDGIYYLYQYNFAERVLWNPVTNELKLLPPVITKPNFPSNLTDSVCEAYGLGFDPLNKDYKVVVIKCYWPEDYEAKLSLEPRGENDCVISFDMATDTFQEIHTPIYEKPASRSLAIYHNSVAYLTLHEINKSFVVWMLNEGLWTKKFSIGPLSGIRCPLGHWRDDNLILDSDNGKAWFHSRTAANHINVMKLKQKRPTLYFKTLISTPQKCHA</sequence>
<dbReference type="InterPro" id="IPR050796">
    <property type="entry name" value="SCF_F-box_component"/>
</dbReference>
<evidence type="ECO:0000313" key="3">
    <source>
        <dbReference type="Proteomes" id="UP000596660"/>
    </source>
</evidence>
<evidence type="ECO:0000259" key="1">
    <source>
        <dbReference type="PROSITE" id="PS50181"/>
    </source>
</evidence>
<dbReference type="Pfam" id="PF12937">
    <property type="entry name" value="F-box-like"/>
    <property type="match status" value="1"/>
</dbReference>
<evidence type="ECO:0000313" key="2">
    <source>
        <dbReference type="EnsemblPlants" id="AUR62017513-RA:cds"/>
    </source>
</evidence>
<dbReference type="PANTHER" id="PTHR31672:SF13">
    <property type="entry name" value="F-BOX PROTEIN CPR30-LIKE"/>
    <property type="match status" value="1"/>
</dbReference>
<dbReference type="Gramene" id="AUR62017513-RA">
    <property type="protein sequence ID" value="AUR62017513-RA:cds"/>
    <property type="gene ID" value="AUR62017513"/>
</dbReference>
<proteinExistence type="predicted"/>
<keyword evidence="3" id="KW-1185">Reference proteome</keyword>
<dbReference type="OMA" id="IEHERTI"/>
<dbReference type="AlphaFoldDB" id="A0A803LRD4"/>
<feature type="domain" description="F-box" evidence="1">
    <location>
        <begin position="41"/>
        <end position="87"/>
    </location>
</feature>
<dbReference type="Proteomes" id="UP000596660">
    <property type="component" value="Unplaced"/>
</dbReference>
<reference evidence="2" key="1">
    <citation type="journal article" date="2017" name="Nature">
        <title>The genome of Chenopodium quinoa.</title>
        <authorList>
            <person name="Jarvis D.E."/>
            <person name="Ho Y.S."/>
            <person name="Lightfoot D.J."/>
            <person name="Schmoeckel S.M."/>
            <person name="Li B."/>
            <person name="Borm T.J.A."/>
            <person name="Ohyanagi H."/>
            <person name="Mineta K."/>
            <person name="Michell C.T."/>
            <person name="Saber N."/>
            <person name="Kharbatia N.M."/>
            <person name="Rupper R.R."/>
            <person name="Sharp A.R."/>
            <person name="Dally N."/>
            <person name="Boughton B.A."/>
            <person name="Woo Y.H."/>
            <person name="Gao G."/>
            <person name="Schijlen E.G.W.M."/>
            <person name="Guo X."/>
            <person name="Momin A.A."/>
            <person name="Negrao S."/>
            <person name="Al-Babili S."/>
            <person name="Gehring C."/>
            <person name="Roessner U."/>
            <person name="Jung C."/>
            <person name="Murphy K."/>
            <person name="Arold S.T."/>
            <person name="Gojobori T."/>
            <person name="van der Linden C.G."/>
            <person name="van Loo E.N."/>
            <person name="Jellen E.N."/>
            <person name="Maughan P.J."/>
            <person name="Tester M."/>
        </authorList>
    </citation>
    <scope>NUCLEOTIDE SEQUENCE [LARGE SCALE GENOMIC DNA]</scope>
    <source>
        <strain evidence="2">cv. PI 614886</strain>
    </source>
</reference>
<dbReference type="PANTHER" id="PTHR31672">
    <property type="entry name" value="BNACNNG10540D PROTEIN"/>
    <property type="match status" value="1"/>
</dbReference>
<reference evidence="2" key="2">
    <citation type="submission" date="2021-03" db="UniProtKB">
        <authorList>
            <consortium name="EnsemblPlants"/>
        </authorList>
    </citation>
    <scope>IDENTIFICATION</scope>
</reference>